<sequence length="251" mass="29501">MKKRRNRSVAVGLIALFVSVAMFAVTILARYAFQNTEQYSVGWIKYFTYFPNSLVALIPIGLLVIAFFVMLYEASCTISYLRADPSHKSVQEMLEIIDYDFKQKRAFLYGAIVIAALYAVMQVITFIWGPGFRVSISPEESEGKKQYHMIKGGSALWTQWKLLRRHYRRICQRKNGSGNQQQLFRRRSRSKDERGIWVHYKLFRQVGRNSRLCKQLCHFRLCHRLQPHHKRQKNEKTSGHRKHCCAKEQGF</sequence>
<dbReference type="AlphaFoldDB" id="A0A9D1V6I5"/>
<evidence type="ECO:0000256" key="1">
    <source>
        <dbReference type="SAM" id="Phobius"/>
    </source>
</evidence>
<dbReference type="Proteomes" id="UP000824204">
    <property type="component" value="Unassembled WGS sequence"/>
</dbReference>
<keyword evidence="1" id="KW-0472">Membrane</keyword>
<keyword evidence="1" id="KW-0812">Transmembrane</keyword>
<name>A0A9D1V6I5_9FIRM</name>
<feature type="transmembrane region" description="Helical" evidence="1">
    <location>
        <begin position="12"/>
        <end position="33"/>
    </location>
</feature>
<gene>
    <name evidence="2" type="ORF">H9741_01360</name>
</gene>
<feature type="transmembrane region" description="Helical" evidence="1">
    <location>
        <begin position="106"/>
        <end position="128"/>
    </location>
</feature>
<proteinExistence type="predicted"/>
<accession>A0A9D1V6I5</accession>
<reference evidence="2" key="1">
    <citation type="journal article" date="2021" name="PeerJ">
        <title>Extensive microbial diversity within the chicken gut microbiome revealed by metagenomics and culture.</title>
        <authorList>
            <person name="Gilroy R."/>
            <person name="Ravi A."/>
            <person name="Getino M."/>
            <person name="Pursley I."/>
            <person name="Horton D.L."/>
            <person name="Alikhan N.F."/>
            <person name="Baker D."/>
            <person name="Gharbi K."/>
            <person name="Hall N."/>
            <person name="Watson M."/>
            <person name="Adriaenssens E.M."/>
            <person name="Foster-Nyarko E."/>
            <person name="Jarju S."/>
            <person name="Secka A."/>
            <person name="Antonio M."/>
            <person name="Oren A."/>
            <person name="Chaudhuri R.R."/>
            <person name="La Ragione R."/>
            <person name="Hildebrand F."/>
            <person name="Pallen M.J."/>
        </authorList>
    </citation>
    <scope>NUCLEOTIDE SEQUENCE</scope>
    <source>
        <strain evidence="2">811</strain>
    </source>
</reference>
<dbReference type="EMBL" id="DXFX01000016">
    <property type="protein sequence ID" value="HIX07102.1"/>
    <property type="molecule type" value="Genomic_DNA"/>
</dbReference>
<protein>
    <submittedName>
        <fullName evidence="2">Uncharacterized protein</fullName>
    </submittedName>
</protein>
<evidence type="ECO:0000313" key="3">
    <source>
        <dbReference type="Proteomes" id="UP000824204"/>
    </source>
</evidence>
<organism evidence="2 3">
    <name type="scientific">Candidatus Borkfalkia faecipullorum</name>
    <dbReference type="NCBI Taxonomy" id="2838510"/>
    <lineage>
        <taxon>Bacteria</taxon>
        <taxon>Bacillati</taxon>
        <taxon>Bacillota</taxon>
        <taxon>Clostridia</taxon>
        <taxon>Christensenellales</taxon>
        <taxon>Christensenellaceae</taxon>
        <taxon>Candidatus Borkfalkia</taxon>
    </lineage>
</organism>
<comment type="caution">
    <text evidence="2">The sequence shown here is derived from an EMBL/GenBank/DDBJ whole genome shotgun (WGS) entry which is preliminary data.</text>
</comment>
<reference evidence="2" key="2">
    <citation type="submission" date="2021-04" db="EMBL/GenBank/DDBJ databases">
        <authorList>
            <person name="Gilroy R."/>
        </authorList>
    </citation>
    <scope>NUCLEOTIDE SEQUENCE</scope>
    <source>
        <strain evidence="2">811</strain>
    </source>
</reference>
<feature type="transmembrane region" description="Helical" evidence="1">
    <location>
        <begin position="53"/>
        <end position="72"/>
    </location>
</feature>
<keyword evidence="1" id="KW-1133">Transmembrane helix</keyword>
<evidence type="ECO:0000313" key="2">
    <source>
        <dbReference type="EMBL" id="HIX07102.1"/>
    </source>
</evidence>